<accession>A0AA88YTM0</accession>
<feature type="compositionally biased region" description="Polar residues" evidence="8">
    <location>
        <begin position="276"/>
        <end position="297"/>
    </location>
</feature>
<dbReference type="InterPro" id="IPR009057">
    <property type="entry name" value="Homeodomain-like_sf"/>
</dbReference>
<reference evidence="10" key="1">
    <citation type="submission" date="2019-08" db="EMBL/GenBank/DDBJ databases">
        <title>The improved chromosome-level genome for the pearl oyster Pinctada fucata martensii using PacBio sequencing and Hi-C.</title>
        <authorList>
            <person name="Zheng Z."/>
        </authorList>
    </citation>
    <scope>NUCLEOTIDE SEQUENCE</scope>
    <source>
        <strain evidence="10">ZZ-2019</strain>
        <tissue evidence="10">Adductor muscle</tissue>
    </source>
</reference>
<feature type="region of interest" description="Disordered" evidence="8">
    <location>
        <begin position="110"/>
        <end position="159"/>
    </location>
</feature>
<dbReference type="InterPro" id="IPR020479">
    <property type="entry name" value="HD_metazoa"/>
</dbReference>
<evidence type="ECO:0000256" key="5">
    <source>
        <dbReference type="ARBA" id="ARBA00023242"/>
    </source>
</evidence>
<evidence type="ECO:0000256" key="4">
    <source>
        <dbReference type="ARBA" id="ARBA00023155"/>
    </source>
</evidence>
<organism evidence="10 11">
    <name type="scientific">Pinctada imbricata</name>
    <name type="common">Atlantic pearl-oyster</name>
    <name type="synonym">Pinctada martensii</name>
    <dbReference type="NCBI Taxonomy" id="66713"/>
    <lineage>
        <taxon>Eukaryota</taxon>
        <taxon>Metazoa</taxon>
        <taxon>Spiralia</taxon>
        <taxon>Lophotrochozoa</taxon>
        <taxon>Mollusca</taxon>
        <taxon>Bivalvia</taxon>
        <taxon>Autobranchia</taxon>
        <taxon>Pteriomorphia</taxon>
        <taxon>Pterioida</taxon>
        <taxon>Pterioidea</taxon>
        <taxon>Pteriidae</taxon>
        <taxon>Pinctada</taxon>
    </lineage>
</organism>
<sequence length="426" mass="48154">MHKTAYYNTGPAFQNYFVTENGYPYDSPYGQANPGAVDGSYYPHSSCAMQNSHHQSQGTGPDFNHPPFTGPEGYGPPCIPTPNISCGTGLNSPNPVAIGKQGEIYPWMKESRQNSKQRQAQHQQQQQQQTATSQQQQQSQNSPTQGSQNASEPTKRARTAYTSAQLVELEKEFHFNRYLCRPRRIEMAALLSLSERQIKIWFQNRRMKYKKEQRQKPNSDKKGKHDGNLSGSDTDSQGSLSGMNDGLGSDCGGKLSPDTIEPSHNTHSGMIGLPGQHTNSIQRSPQMASPNHLQSEQHNIRGRYPDNNHYYHDNSPHSPSFKPSISPNNAHVNNNTMSANEMCLQQNSMSSFVHAPESPGVYVQWRPLYEQCAYARVLFIMTFPEWNRKRKWVYTQCLLVQFILPVYLAHQVIWGITQGDLIMYQN</sequence>
<name>A0AA88YTM0_PINIB</name>
<dbReference type="GO" id="GO:0000981">
    <property type="term" value="F:DNA-binding transcription factor activity, RNA polymerase II-specific"/>
    <property type="evidence" value="ECO:0007669"/>
    <property type="project" value="InterPro"/>
</dbReference>
<dbReference type="SUPFAM" id="SSF46689">
    <property type="entry name" value="Homeodomain-like"/>
    <property type="match status" value="1"/>
</dbReference>
<feature type="DNA-binding region" description="Homeobox" evidence="6">
    <location>
        <begin position="154"/>
        <end position="213"/>
    </location>
</feature>
<evidence type="ECO:0000256" key="6">
    <source>
        <dbReference type="PROSITE-ProRule" id="PRU00108"/>
    </source>
</evidence>
<dbReference type="CDD" id="cd00086">
    <property type="entry name" value="homeodomain"/>
    <property type="match status" value="1"/>
</dbReference>
<feature type="compositionally biased region" description="Basic and acidic residues" evidence="8">
    <location>
        <begin position="303"/>
        <end position="315"/>
    </location>
</feature>
<dbReference type="PRINTS" id="PR00024">
    <property type="entry name" value="HOMEOBOX"/>
</dbReference>
<dbReference type="InterPro" id="IPR001356">
    <property type="entry name" value="HD"/>
</dbReference>
<keyword evidence="3 6" id="KW-0238">DNA-binding</keyword>
<evidence type="ECO:0000256" key="7">
    <source>
        <dbReference type="RuleBase" id="RU000682"/>
    </source>
</evidence>
<dbReference type="EMBL" id="VSWD01000004">
    <property type="protein sequence ID" value="KAK3105151.1"/>
    <property type="molecule type" value="Genomic_DNA"/>
</dbReference>
<evidence type="ECO:0000256" key="1">
    <source>
        <dbReference type="ARBA" id="ARBA00004123"/>
    </source>
</evidence>
<feature type="domain" description="Homeobox" evidence="9">
    <location>
        <begin position="152"/>
        <end position="212"/>
    </location>
</feature>
<dbReference type="Proteomes" id="UP001186944">
    <property type="component" value="Unassembled WGS sequence"/>
</dbReference>
<feature type="compositionally biased region" description="Low complexity" evidence="8">
    <location>
        <begin position="114"/>
        <end position="149"/>
    </location>
</feature>
<feature type="region of interest" description="Disordered" evidence="8">
    <location>
        <begin position="209"/>
        <end position="333"/>
    </location>
</feature>
<feature type="compositionally biased region" description="Polar residues" evidence="8">
    <location>
        <begin position="47"/>
        <end position="59"/>
    </location>
</feature>
<dbReference type="InterPro" id="IPR017970">
    <property type="entry name" value="Homeobox_CS"/>
</dbReference>
<evidence type="ECO:0000259" key="9">
    <source>
        <dbReference type="PROSITE" id="PS50071"/>
    </source>
</evidence>
<comment type="subcellular location">
    <subcellularLocation>
        <location evidence="1 6 7">Nucleus</location>
    </subcellularLocation>
</comment>
<dbReference type="PROSITE" id="PS00027">
    <property type="entry name" value="HOMEOBOX_1"/>
    <property type="match status" value="1"/>
</dbReference>
<feature type="compositionally biased region" description="Polar residues" evidence="8">
    <location>
        <begin position="229"/>
        <end position="242"/>
    </location>
</feature>
<dbReference type="AlphaFoldDB" id="A0AA88YTM0"/>
<dbReference type="Pfam" id="PF00046">
    <property type="entry name" value="Homeodomain"/>
    <property type="match status" value="1"/>
</dbReference>
<evidence type="ECO:0000256" key="3">
    <source>
        <dbReference type="ARBA" id="ARBA00023125"/>
    </source>
</evidence>
<dbReference type="PROSITE" id="PS00032">
    <property type="entry name" value="ANTENNAPEDIA"/>
    <property type="match status" value="1"/>
</dbReference>
<dbReference type="FunFam" id="1.10.10.60:FF:000504">
    <property type="entry name" value="Transcription factor RFX3"/>
    <property type="match status" value="1"/>
</dbReference>
<dbReference type="SMART" id="SM00389">
    <property type="entry name" value="HOX"/>
    <property type="match status" value="1"/>
</dbReference>
<evidence type="ECO:0000256" key="8">
    <source>
        <dbReference type="SAM" id="MobiDB-lite"/>
    </source>
</evidence>
<dbReference type="PROSITE" id="PS50071">
    <property type="entry name" value="HOMEOBOX_2"/>
    <property type="match status" value="1"/>
</dbReference>
<comment type="caution">
    <text evidence="10">The sequence shown here is derived from an EMBL/GenBank/DDBJ whole genome shotgun (WGS) entry which is preliminary data.</text>
</comment>
<keyword evidence="11" id="KW-1185">Reference proteome</keyword>
<dbReference type="GO" id="GO:0005634">
    <property type="term" value="C:nucleus"/>
    <property type="evidence" value="ECO:0007669"/>
    <property type="project" value="UniProtKB-SubCell"/>
</dbReference>
<dbReference type="PANTHER" id="PTHR45664">
    <property type="entry name" value="PROTEIN ZERKNUELLT 1-RELATED"/>
    <property type="match status" value="1"/>
</dbReference>
<keyword evidence="2" id="KW-0217">Developmental protein</keyword>
<proteinExistence type="predicted"/>
<gene>
    <name evidence="10" type="ORF">FSP39_018240</name>
</gene>
<keyword evidence="5 6" id="KW-0539">Nucleus</keyword>
<protein>
    <recommendedName>
        <fullName evidence="9">Homeobox domain-containing protein</fullName>
    </recommendedName>
</protein>
<evidence type="ECO:0000256" key="2">
    <source>
        <dbReference type="ARBA" id="ARBA00022473"/>
    </source>
</evidence>
<dbReference type="PANTHER" id="PTHR45664:SF18">
    <property type="entry name" value="HOMEOBOX PROTEIN HOX3"/>
    <property type="match status" value="1"/>
</dbReference>
<dbReference type="InterPro" id="IPR001827">
    <property type="entry name" value="Homeobox_Antennapedia_CS"/>
</dbReference>
<dbReference type="GO" id="GO:0000978">
    <property type="term" value="F:RNA polymerase II cis-regulatory region sequence-specific DNA binding"/>
    <property type="evidence" value="ECO:0007669"/>
    <property type="project" value="TreeGrafter"/>
</dbReference>
<keyword evidence="4 6" id="KW-0371">Homeobox</keyword>
<feature type="compositionally biased region" description="Polar residues" evidence="8">
    <location>
        <begin position="316"/>
        <end position="333"/>
    </location>
</feature>
<feature type="region of interest" description="Disordered" evidence="8">
    <location>
        <begin position="47"/>
        <end position="76"/>
    </location>
</feature>
<evidence type="ECO:0000313" key="10">
    <source>
        <dbReference type="EMBL" id="KAK3105151.1"/>
    </source>
</evidence>
<feature type="compositionally biased region" description="Basic and acidic residues" evidence="8">
    <location>
        <begin position="210"/>
        <end position="227"/>
    </location>
</feature>
<evidence type="ECO:0000313" key="11">
    <source>
        <dbReference type="Proteomes" id="UP001186944"/>
    </source>
</evidence>
<dbReference type="Gene3D" id="1.10.10.60">
    <property type="entry name" value="Homeodomain-like"/>
    <property type="match status" value="1"/>
</dbReference>